<protein>
    <submittedName>
        <fullName evidence="2">Uncharacterized protein</fullName>
    </submittedName>
</protein>
<accession>A0A918RP27</accession>
<reference evidence="2" key="1">
    <citation type="journal article" date="2014" name="Int. J. Syst. Evol. Microbiol.">
        <title>Complete genome sequence of Corynebacterium casei LMG S-19264T (=DSM 44701T), isolated from a smear-ripened cheese.</title>
        <authorList>
            <consortium name="US DOE Joint Genome Institute (JGI-PGF)"/>
            <person name="Walter F."/>
            <person name="Albersmeier A."/>
            <person name="Kalinowski J."/>
            <person name="Ruckert C."/>
        </authorList>
    </citation>
    <scope>NUCLEOTIDE SEQUENCE</scope>
    <source>
        <strain evidence="2">KCTC 32422</strain>
    </source>
</reference>
<name>A0A918RP27_9SPHN</name>
<evidence type="ECO:0000313" key="3">
    <source>
        <dbReference type="Proteomes" id="UP000634139"/>
    </source>
</evidence>
<reference evidence="2" key="2">
    <citation type="submission" date="2020-09" db="EMBL/GenBank/DDBJ databases">
        <authorList>
            <person name="Sun Q."/>
            <person name="Kim S."/>
        </authorList>
    </citation>
    <scope>NUCLEOTIDE SEQUENCE</scope>
    <source>
        <strain evidence="2">KCTC 32422</strain>
    </source>
</reference>
<proteinExistence type="predicted"/>
<gene>
    <name evidence="2" type="ORF">GCM10011617_24820</name>
</gene>
<dbReference type="AlphaFoldDB" id="A0A918RP27"/>
<comment type="caution">
    <text evidence="2">The sequence shown here is derived from an EMBL/GenBank/DDBJ whole genome shotgun (WGS) entry which is preliminary data.</text>
</comment>
<organism evidence="2 3">
    <name type="scientific">Novosphingobium arvoryzae</name>
    <dbReference type="NCBI Taxonomy" id="1256514"/>
    <lineage>
        <taxon>Bacteria</taxon>
        <taxon>Pseudomonadati</taxon>
        <taxon>Pseudomonadota</taxon>
        <taxon>Alphaproteobacteria</taxon>
        <taxon>Sphingomonadales</taxon>
        <taxon>Sphingomonadaceae</taxon>
        <taxon>Novosphingobium</taxon>
    </lineage>
</organism>
<sequence>MVARALSALRPEREVGMRGLIAMGGLLASAPALAQGGANSSVDILPQRPPNQRPADAANTDGRARASAEVIAVIVAAQRQPARVMQAADAARVRDLMLLDGRLDEAEIDLLDELTVSAIRAITITPAKGGEPIVTGTVSGDTLRVLEAPLEQRYRAMWDAADPVSGWAALLREARRSDPSHGRVRKFLVTMTHPAARDSTAAHTYEPARTLLSAFSRRNEQQPPADRTLGRRLQYEAFVDGDYLVGGRLPDFLYAWLK</sequence>
<evidence type="ECO:0000256" key="1">
    <source>
        <dbReference type="SAM" id="MobiDB-lite"/>
    </source>
</evidence>
<dbReference type="EMBL" id="BMZD01000006">
    <property type="protein sequence ID" value="GHA02965.1"/>
    <property type="molecule type" value="Genomic_DNA"/>
</dbReference>
<keyword evidence="3" id="KW-1185">Reference proteome</keyword>
<feature type="region of interest" description="Disordered" evidence="1">
    <location>
        <begin position="39"/>
        <end position="62"/>
    </location>
</feature>
<dbReference type="Proteomes" id="UP000634139">
    <property type="component" value="Unassembled WGS sequence"/>
</dbReference>
<evidence type="ECO:0000313" key="2">
    <source>
        <dbReference type="EMBL" id="GHA02965.1"/>
    </source>
</evidence>